<evidence type="ECO:0000313" key="2">
    <source>
        <dbReference type="EMBL" id="QHQ35223.1"/>
    </source>
</evidence>
<evidence type="ECO:0000313" key="3">
    <source>
        <dbReference type="Proteomes" id="UP000464495"/>
    </source>
</evidence>
<name>A0A6P1T0Q2_9RHOB</name>
<evidence type="ECO:0000256" key="1">
    <source>
        <dbReference type="SAM" id="SignalP"/>
    </source>
</evidence>
<organism evidence="2 3">
    <name type="scientific">Algicella marina</name>
    <dbReference type="NCBI Taxonomy" id="2683284"/>
    <lineage>
        <taxon>Bacteria</taxon>
        <taxon>Pseudomonadati</taxon>
        <taxon>Pseudomonadota</taxon>
        <taxon>Alphaproteobacteria</taxon>
        <taxon>Rhodobacterales</taxon>
        <taxon>Paracoccaceae</taxon>
        <taxon>Algicella</taxon>
    </lineage>
</organism>
<evidence type="ECO:0008006" key="4">
    <source>
        <dbReference type="Google" id="ProtNLM"/>
    </source>
</evidence>
<feature type="signal peptide" evidence="1">
    <location>
        <begin position="1"/>
        <end position="22"/>
    </location>
</feature>
<sequence>MSLRTFLSSTAACILMYAPLHAATVTLTVNGTTGESYGSLVYSPGSAFTAVAVFDDSYGDTSADPNTGAFFDFGAATTALVSFELTTELGAVLYEPASVTGTVLAPQVGQIQTPSQQTVSAQSHIGGGLIGNGWTGTMGALAPSFFTLSMSATGLGDYLFDNPNSLFSGAASGLDSDFDLFAGAITLADSRFFETTELFFGAGEFTITGGAGEPPVSAVPLPASLPMLAFGLLGLGWAATRKQIV</sequence>
<dbReference type="RefSeq" id="WP_161861789.1">
    <property type="nucleotide sequence ID" value="NZ_CP046620.1"/>
</dbReference>
<dbReference type="KEGG" id="amaq:GO499_08430"/>
<dbReference type="EMBL" id="CP046620">
    <property type="protein sequence ID" value="QHQ35223.1"/>
    <property type="molecule type" value="Genomic_DNA"/>
</dbReference>
<keyword evidence="3" id="KW-1185">Reference proteome</keyword>
<dbReference type="AlphaFoldDB" id="A0A6P1T0Q2"/>
<dbReference type="Proteomes" id="UP000464495">
    <property type="component" value="Chromosome"/>
</dbReference>
<keyword evidence="1" id="KW-0732">Signal</keyword>
<feature type="chain" id="PRO_5026905111" description="PEP-CTERM sorting domain-containing protein" evidence="1">
    <location>
        <begin position="23"/>
        <end position="245"/>
    </location>
</feature>
<gene>
    <name evidence="2" type="ORF">GO499_08430</name>
</gene>
<protein>
    <recommendedName>
        <fullName evidence="4">PEP-CTERM sorting domain-containing protein</fullName>
    </recommendedName>
</protein>
<accession>A0A6P1T0Q2</accession>
<proteinExistence type="predicted"/>
<reference evidence="2 3" key="1">
    <citation type="submission" date="2019-12" db="EMBL/GenBank/DDBJ databases">
        <title>Complete genome sequence of Algicella marina strain 9Alg 56(T) isolated from the red alga Tichocarpus crinitus.</title>
        <authorList>
            <person name="Kim S.-G."/>
            <person name="Nedashkovskaya O.I."/>
        </authorList>
    </citation>
    <scope>NUCLEOTIDE SEQUENCE [LARGE SCALE GENOMIC DNA]</scope>
    <source>
        <strain evidence="2 3">9Alg 56</strain>
    </source>
</reference>